<dbReference type="Proteomes" id="UP000623440">
    <property type="component" value="Unassembled WGS sequence"/>
</dbReference>
<accession>A0ABR8DZT9</accession>
<sequence length="84" mass="9798">MTLLNFKSEINFTEYAGERTPNFTGRAWVFQKIYDWLSNSNGSRYFLLTGEPGSGETAIINYNRMALRKAQMYYLQGFHHFGKT</sequence>
<protein>
    <submittedName>
        <fullName evidence="1">Uncharacterized protein</fullName>
    </submittedName>
</protein>
<evidence type="ECO:0000313" key="2">
    <source>
        <dbReference type="Proteomes" id="UP000623440"/>
    </source>
</evidence>
<evidence type="ECO:0000313" key="1">
    <source>
        <dbReference type="EMBL" id="MBD2534678.1"/>
    </source>
</evidence>
<proteinExistence type="predicted"/>
<gene>
    <name evidence="1" type="ORF">H6G97_36470</name>
</gene>
<dbReference type="RefSeq" id="WP_190945417.1">
    <property type="nucleotide sequence ID" value="NZ_JACJSI010000184.1"/>
</dbReference>
<dbReference type="EMBL" id="JACJSI010000184">
    <property type="protein sequence ID" value="MBD2534678.1"/>
    <property type="molecule type" value="Genomic_DNA"/>
</dbReference>
<organism evidence="1 2">
    <name type="scientific">Nostoc flagelliforme FACHB-838</name>
    <dbReference type="NCBI Taxonomy" id="2692904"/>
    <lineage>
        <taxon>Bacteria</taxon>
        <taxon>Bacillati</taxon>
        <taxon>Cyanobacteriota</taxon>
        <taxon>Cyanophyceae</taxon>
        <taxon>Nostocales</taxon>
        <taxon>Nostocaceae</taxon>
        <taxon>Nostoc</taxon>
    </lineage>
</organism>
<comment type="caution">
    <text evidence="1">The sequence shown here is derived from an EMBL/GenBank/DDBJ whole genome shotgun (WGS) entry which is preliminary data.</text>
</comment>
<reference evidence="1 2" key="1">
    <citation type="journal article" date="2020" name="ISME J.">
        <title>Comparative genomics reveals insights into cyanobacterial evolution and habitat adaptation.</title>
        <authorList>
            <person name="Chen M.Y."/>
            <person name="Teng W.K."/>
            <person name="Zhao L."/>
            <person name="Hu C.X."/>
            <person name="Zhou Y.K."/>
            <person name="Han B.P."/>
            <person name="Song L.R."/>
            <person name="Shu W.S."/>
        </authorList>
    </citation>
    <scope>NUCLEOTIDE SEQUENCE [LARGE SCALE GENOMIC DNA]</scope>
    <source>
        <strain evidence="1 2">FACHB-838</strain>
    </source>
</reference>
<keyword evidence="2" id="KW-1185">Reference proteome</keyword>
<name>A0ABR8DZT9_9NOSO</name>